<dbReference type="Pfam" id="PF01713">
    <property type="entry name" value="Smr"/>
    <property type="match status" value="1"/>
</dbReference>
<gene>
    <name evidence="3" type="ORF">C8D95_104199</name>
</gene>
<evidence type="ECO:0000313" key="3">
    <source>
        <dbReference type="EMBL" id="PWK56527.1"/>
    </source>
</evidence>
<sequence length="197" mass="22146">MSRRPRRLAPEEEKLWQRVVRTASPLDPHKPSSALSMKQRLESRPKPLIPEPDFDIKPFRVGETSQAALSGPARSDEPVDRPMRMDRKGFGRMKRGKAIPEARIDLHGMTAAAAEVALRSFLLRATSEGRRLVLVITGKGRPAPEHDPVPRQTGVLKRAVPEWLTRPPLSHLVLDWTEAHRRHGGSGALYVYLARAR</sequence>
<dbReference type="InterPro" id="IPR002625">
    <property type="entry name" value="Smr_dom"/>
</dbReference>
<comment type="caution">
    <text evidence="3">The sequence shown here is derived from an EMBL/GenBank/DDBJ whole genome shotgun (WGS) entry which is preliminary data.</text>
</comment>
<keyword evidence="3" id="KW-0540">Nuclease</keyword>
<name>A0A316GNM0_9RHOB</name>
<dbReference type="SUPFAM" id="SSF160443">
    <property type="entry name" value="SMR domain-like"/>
    <property type="match status" value="1"/>
</dbReference>
<protein>
    <submittedName>
        <fullName evidence="3">DNA-nicking Smr family endonuclease</fullName>
    </submittedName>
</protein>
<feature type="compositionally biased region" description="Basic and acidic residues" evidence="1">
    <location>
        <begin position="74"/>
        <end position="87"/>
    </location>
</feature>
<dbReference type="AlphaFoldDB" id="A0A316GNM0"/>
<evidence type="ECO:0000256" key="1">
    <source>
        <dbReference type="SAM" id="MobiDB-lite"/>
    </source>
</evidence>
<dbReference type="SMART" id="SM00463">
    <property type="entry name" value="SMR"/>
    <property type="match status" value="1"/>
</dbReference>
<evidence type="ECO:0000313" key="4">
    <source>
        <dbReference type="Proteomes" id="UP000245390"/>
    </source>
</evidence>
<dbReference type="PROSITE" id="PS50828">
    <property type="entry name" value="SMR"/>
    <property type="match status" value="1"/>
</dbReference>
<dbReference type="EMBL" id="QGGV01000004">
    <property type="protein sequence ID" value="PWK56527.1"/>
    <property type="molecule type" value="Genomic_DNA"/>
</dbReference>
<dbReference type="KEGG" id="salo:EF888_21290"/>
<proteinExistence type="predicted"/>
<feature type="region of interest" description="Disordered" evidence="1">
    <location>
        <begin position="19"/>
        <end position="87"/>
    </location>
</feature>
<organism evidence="3 4">
    <name type="scientific">Silicimonas algicola</name>
    <dbReference type="NCBI Taxonomy" id="1826607"/>
    <lineage>
        <taxon>Bacteria</taxon>
        <taxon>Pseudomonadati</taxon>
        <taxon>Pseudomonadota</taxon>
        <taxon>Alphaproteobacteria</taxon>
        <taxon>Rhodobacterales</taxon>
        <taxon>Paracoccaceae</taxon>
    </lineage>
</organism>
<keyword evidence="3" id="KW-0255">Endonuclease</keyword>
<feature type="domain" description="Smr" evidence="2">
    <location>
        <begin position="104"/>
        <end position="194"/>
    </location>
</feature>
<dbReference type="InterPro" id="IPR036063">
    <property type="entry name" value="Smr_dom_sf"/>
</dbReference>
<dbReference type="PANTHER" id="PTHR35562">
    <property type="entry name" value="DNA ENDONUCLEASE SMRA-RELATED"/>
    <property type="match status" value="1"/>
</dbReference>
<dbReference type="Gene3D" id="3.30.1370.110">
    <property type="match status" value="1"/>
</dbReference>
<keyword evidence="4" id="KW-1185">Reference proteome</keyword>
<keyword evidence="3" id="KW-0378">Hydrolase</keyword>
<reference evidence="3 4" key="1">
    <citation type="submission" date="2018-05" db="EMBL/GenBank/DDBJ databases">
        <title>Genomic Encyclopedia of Type Strains, Phase IV (KMG-IV): sequencing the most valuable type-strain genomes for metagenomic binning, comparative biology and taxonomic classification.</title>
        <authorList>
            <person name="Goeker M."/>
        </authorList>
    </citation>
    <scope>NUCLEOTIDE SEQUENCE [LARGE SCALE GENOMIC DNA]</scope>
    <source>
        <strain evidence="3 4">DSM 103371</strain>
    </source>
</reference>
<dbReference type="Proteomes" id="UP000245390">
    <property type="component" value="Unassembled WGS sequence"/>
</dbReference>
<accession>A0A316GNM0</accession>
<evidence type="ECO:0000259" key="2">
    <source>
        <dbReference type="PROSITE" id="PS50828"/>
    </source>
</evidence>
<dbReference type="OrthoDB" id="7165597at2"/>
<dbReference type="GO" id="GO:0004519">
    <property type="term" value="F:endonuclease activity"/>
    <property type="evidence" value="ECO:0007669"/>
    <property type="project" value="UniProtKB-KW"/>
</dbReference>
<dbReference type="PANTHER" id="PTHR35562:SF2">
    <property type="entry name" value="DNA ENDONUCLEASE SMRA-RELATED"/>
    <property type="match status" value="1"/>
</dbReference>